<name>A0A8D8PU96_9HEMI</name>
<protein>
    <submittedName>
        <fullName evidence="1">Uncharacterized protein</fullName>
    </submittedName>
</protein>
<evidence type="ECO:0000313" key="1">
    <source>
        <dbReference type="EMBL" id="CAG6613568.1"/>
    </source>
</evidence>
<organism evidence="1">
    <name type="scientific">Cacopsylla melanoneura</name>
    <dbReference type="NCBI Taxonomy" id="428564"/>
    <lineage>
        <taxon>Eukaryota</taxon>
        <taxon>Metazoa</taxon>
        <taxon>Ecdysozoa</taxon>
        <taxon>Arthropoda</taxon>
        <taxon>Hexapoda</taxon>
        <taxon>Insecta</taxon>
        <taxon>Pterygota</taxon>
        <taxon>Neoptera</taxon>
        <taxon>Paraneoptera</taxon>
        <taxon>Hemiptera</taxon>
        <taxon>Sternorrhyncha</taxon>
        <taxon>Psylloidea</taxon>
        <taxon>Psyllidae</taxon>
        <taxon>Psyllinae</taxon>
        <taxon>Cacopsylla</taxon>
    </lineage>
</organism>
<dbReference type="EMBL" id="HBUF01028005">
    <property type="protein sequence ID" value="CAG6613568.1"/>
    <property type="molecule type" value="Transcribed_RNA"/>
</dbReference>
<proteinExistence type="predicted"/>
<accession>A0A8D8PU96</accession>
<dbReference type="AlphaFoldDB" id="A0A8D8PU96"/>
<dbReference type="EMBL" id="HBUF01028003">
    <property type="protein sequence ID" value="CAG6613564.1"/>
    <property type="molecule type" value="Transcribed_RNA"/>
</dbReference>
<dbReference type="EMBL" id="HBUF01028004">
    <property type="protein sequence ID" value="CAG6613566.1"/>
    <property type="molecule type" value="Transcribed_RNA"/>
</dbReference>
<reference evidence="1" key="1">
    <citation type="submission" date="2021-05" db="EMBL/GenBank/DDBJ databases">
        <authorList>
            <person name="Alioto T."/>
            <person name="Alioto T."/>
            <person name="Gomez Garrido J."/>
        </authorList>
    </citation>
    <scope>NUCLEOTIDE SEQUENCE</scope>
</reference>
<dbReference type="EMBL" id="HBUF01028002">
    <property type="protein sequence ID" value="CAG6613561.1"/>
    <property type="molecule type" value="Transcribed_RNA"/>
</dbReference>
<sequence>MRRIVQIQSKGQLLKASNEYQFNIKINVIIGKFSQRRGWGGVGVITVWVGGLWKGVGVGGGSTMSTSVSRVRGGRGSLVRLRDTGGTLLGAATTGRTAAVGAGVGVLFTAGTE</sequence>